<evidence type="ECO:0000256" key="8">
    <source>
        <dbReference type="SAM" id="Phobius"/>
    </source>
</evidence>
<keyword evidence="5" id="KW-0732">Signal</keyword>
<evidence type="ECO:0000256" key="4">
    <source>
        <dbReference type="ARBA" id="ARBA00022702"/>
    </source>
</evidence>
<reference evidence="9" key="1">
    <citation type="submission" date="2016-02" db="EMBL/GenBank/DDBJ databases">
        <title>WGS assembly of Manihot esculenta.</title>
        <authorList>
            <person name="Bredeson J.V."/>
            <person name="Prochnik S.E."/>
            <person name="Lyons J.B."/>
            <person name="Schmutz J."/>
            <person name="Grimwood J."/>
            <person name="Vrebalov J."/>
            <person name="Bart R.S."/>
            <person name="Amuge T."/>
            <person name="Ferguson M.E."/>
            <person name="Green R."/>
            <person name="Putnam N."/>
            <person name="Stites J."/>
            <person name="Rounsley S."/>
            <person name="Rokhsar D.S."/>
        </authorList>
    </citation>
    <scope>NUCLEOTIDE SEQUENCE [LARGE SCALE GENOMIC DNA]</scope>
    <source>
        <tissue evidence="9">Leaf</tissue>
    </source>
</reference>
<dbReference type="GO" id="GO:0040008">
    <property type="term" value="P:regulation of growth"/>
    <property type="evidence" value="ECO:0007669"/>
    <property type="project" value="UniProtKB-ARBA"/>
</dbReference>
<accession>A0A2C9VY68</accession>
<evidence type="ECO:0008006" key="10">
    <source>
        <dbReference type="Google" id="ProtNLM"/>
    </source>
</evidence>
<evidence type="ECO:0000256" key="2">
    <source>
        <dbReference type="ARBA" id="ARBA00009178"/>
    </source>
</evidence>
<organism evidence="9">
    <name type="scientific">Manihot esculenta</name>
    <name type="common">Cassava</name>
    <name type="synonym">Jatropha manihot</name>
    <dbReference type="NCBI Taxonomy" id="3983"/>
    <lineage>
        <taxon>Eukaryota</taxon>
        <taxon>Viridiplantae</taxon>
        <taxon>Streptophyta</taxon>
        <taxon>Embryophyta</taxon>
        <taxon>Tracheophyta</taxon>
        <taxon>Spermatophyta</taxon>
        <taxon>Magnoliopsida</taxon>
        <taxon>eudicotyledons</taxon>
        <taxon>Gunneridae</taxon>
        <taxon>Pentapetalae</taxon>
        <taxon>rosids</taxon>
        <taxon>fabids</taxon>
        <taxon>Malpighiales</taxon>
        <taxon>Euphorbiaceae</taxon>
        <taxon>Crotonoideae</taxon>
        <taxon>Manihoteae</taxon>
        <taxon>Manihot</taxon>
    </lineage>
</organism>
<dbReference type="PANTHER" id="PTHR33136:SF4">
    <property type="entry name" value="PROTEIN RALF-LIKE 32"/>
    <property type="match status" value="1"/>
</dbReference>
<feature type="transmembrane region" description="Helical" evidence="8">
    <location>
        <begin position="9"/>
        <end position="26"/>
    </location>
</feature>
<dbReference type="PANTHER" id="PTHR33136">
    <property type="entry name" value="RAPID ALKALINIZATION FACTOR-LIKE"/>
    <property type="match status" value="1"/>
</dbReference>
<comment type="similarity">
    <text evidence="2">Belongs to the plant rapid alkalinization factor (RALF) family.</text>
</comment>
<protein>
    <recommendedName>
        <fullName evidence="10">Protein RALF-like 32</fullName>
    </recommendedName>
</protein>
<keyword evidence="4" id="KW-0372">Hormone</keyword>
<comment type="subcellular location">
    <subcellularLocation>
        <location evidence="1">Secreted</location>
    </subcellularLocation>
</comment>
<dbReference type="GO" id="GO:0005179">
    <property type="term" value="F:hormone activity"/>
    <property type="evidence" value="ECO:0007669"/>
    <property type="project" value="UniProtKB-KW"/>
</dbReference>
<feature type="region of interest" description="Disordered" evidence="7">
    <location>
        <begin position="192"/>
        <end position="219"/>
    </location>
</feature>
<name>A0A2C9VY68_MANES</name>
<evidence type="ECO:0000256" key="5">
    <source>
        <dbReference type="ARBA" id="ARBA00022729"/>
    </source>
</evidence>
<evidence type="ECO:0000256" key="3">
    <source>
        <dbReference type="ARBA" id="ARBA00022525"/>
    </source>
</evidence>
<sequence length="232" mass="26343">METRKGKFCLYNVLATLSVLMMFFHLHQPTSQFEVSAENGQCSDPMLEMRSEIVGEELSTESSRRILQPTKYISVGILRADQAICGKDARVRSLCISIMRHPTKIFTFRNNHKERKIPIPFLYKVIEANQKRKLTQKKETWSRRIPFSTSPSLCNGSIAECGEDNELLMESEISRRILEQSKYISPGALKRDQPVCNGGASGQSYSSSCLPPSSNPETRGCSKYYRCRSDSR</sequence>
<proteinExistence type="inferred from homology"/>
<keyword evidence="8" id="KW-0472">Membrane</keyword>
<keyword evidence="6" id="KW-1015">Disulfide bond</keyword>
<dbReference type="EMBL" id="CM004391">
    <property type="protein sequence ID" value="OAY51276.1"/>
    <property type="molecule type" value="Genomic_DNA"/>
</dbReference>
<evidence type="ECO:0000256" key="1">
    <source>
        <dbReference type="ARBA" id="ARBA00004613"/>
    </source>
</evidence>
<dbReference type="GO" id="GO:0019722">
    <property type="term" value="P:calcium-mediated signaling"/>
    <property type="evidence" value="ECO:0000318"/>
    <property type="project" value="GO_Central"/>
</dbReference>
<dbReference type="Pfam" id="PF05498">
    <property type="entry name" value="RALF"/>
    <property type="match status" value="2"/>
</dbReference>
<dbReference type="AlphaFoldDB" id="A0A2C9VY68"/>
<evidence type="ECO:0000256" key="6">
    <source>
        <dbReference type="ARBA" id="ARBA00023157"/>
    </source>
</evidence>
<keyword evidence="8" id="KW-0812">Transmembrane</keyword>
<evidence type="ECO:0000313" key="9">
    <source>
        <dbReference type="EMBL" id="OAY51276.1"/>
    </source>
</evidence>
<keyword evidence="8" id="KW-1133">Transmembrane helix</keyword>
<dbReference type="STRING" id="3983.A0A2C9VY68"/>
<dbReference type="GO" id="GO:0005576">
    <property type="term" value="C:extracellular region"/>
    <property type="evidence" value="ECO:0007669"/>
    <property type="project" value="UniProtKB-SubCell"/>
</dbReference>
<evidence type="ECO:0000256" key="7">
    <source>
        <dbReference type="SAM" id="MobiDB-lite"/>
    </source>
</evidence>
<feature type="compositionally biased region" description="Low complexity" evidence="7">
    <location>
        <begin position="202"/>
        <end position="216"/>
    </location>
</feature>
<keyword evidence="3" id="KW-0964">Secreted</keyword>
<gene>
    <name evidence="9" type="ORF">MANES_05G201700</name>
</gene>
<dbReference type="InterPro" id="IPR008801">
    <property type="entry name" value="RALF"/>
</dbReference>